<gene>
    <name evidence="6" type="ORF">MMF94_39375</name>
</gene>
<dbReference type="RefSeq" id="WP_241042589.1">
    <property type="nucleotide sequence ID" value="NZ_BAAAJF010000041.1"/>
</dbReference>
<dbReference type="SUPFAM" id="SSF46785">
    <property type="entry name" value="Winged helix' DNA-binding domain"/>
    <property type="match status" value="1"/>
</dbReference>
<dbReference type="PANTHER" id="PTHR30419:SF8">
    <property type="entry name" value="NITROGEN ASSIMILATION TRANSCRIPTIONAL ACTIVATOR-RELATED"/>
    <property type="match status" value="1"/>
</dbReference>
<name>A0ABS9TT88_9PSEU</name>
<keyword evidence="3" id="KW-0238">DNA-binding</keyword>
<comment type="caution">
    <text evidence="6">The sequence shown here is derived from an EMBL/GenBank/DDBJ whole genome shotgun (WGS) entry which is preliminary data.</text>
</comment>
<evidence type="ECO:0000259" key="5">
    <source>
        <dbReference type="PROSITE" id="PS50931"/>
    </source>
</evidence>
<dbReference type="PRINTS" id="PR00039">
    <property type="entry name" value="HTHLYSR"/>
</dbReference>
<dbReference type="PANTHER" id="PTHR30419">
    <property type="entry name" value="HTH-TYPE TRANSCRIPTIONAL REGULATOR YBHD"/>
    <property type="match status" value="1"/>
</dbReference>
<dbReference type="Gene3D" id="3.40.190.290">
    <property type="match status" value="1"/>
</dbReference>
<evidence type="ECO:0000313" key="7">
    <source>
        <dbReference type="Proteomes" id="UP001299970"/>
    </source>
</evidence>
<evidence type="ECO:0000256" key="2">
    <source>
        <dbReference type="ARBA" id="ARBA00023015"/>
    </source>
</evidence>
<dbReference type="Pfam" id="PF00126">
    <property type="entry name" value="HTH_1"/>
    <property type="match status" value="1"/>
</dbReference>
<keyword evidence="7" id="KW-1185">Reference proteome</keyword>
<feature type="domain" description="HTH lysR-type" evidence="5">
    <location>
        <begin position="13"/>
        <end position="70"/>
    </location>
</feature>
<evidence type="ECO:0000256" key="4">
    <source>
        <dbReference type="ARBA" id="ARBA00023163"/>
    </source>
</evidence>
<dbReference type="Proteomes" id="UP001299970">
    <property type="component" value="Unassembled WGS sequence"/>
</dbReference>
<dbReference type="InterPro" id="IPR036388">
    <property type="entry name" value="WH-like_DNA-bd_sf"/>
</dbReference>
<reference evidence="6 7" key="1">
    <citation type="submission" date="2022-03" db="EMBL/GenBank/DDBJ databases">
        <title>Pseudonocardia alaer sp. nov., a novel actinomycete isolated from reed forest soil.</title>
        <authorList>
            <person name="Wang L."/>
        </authorList>
    </citation>
    <scope>NUCLEOTIDE SEQUENCE [LARGE SCALE GENOMIC DNA]</scope>
    <source>
        <strain evidence="6 7">Y-16303</strain>
    </source>
</reference>
<dbReference type="EMBL" id="JAKXMK010000049">
    <property type="protein sequence ID" value="MCH6171783.1"/>
    <property type="molecule type" value="Genomic_DNA"/>
</dbReference>
<dbReference type="InterPro" id="IPR050950">
    <property type="entry name" value="HTH-type_LysR_regulators"/>
</dbReference>
<dbReference type="PROSITE" id="PS50931">
    <property type="entry name" value="HTH_LYSR"/>
    <property type="match status" value="1"/>
</dbReference>
<accession>A0ABS9TT88</accession>
<dbReference type="InterPro" id="IPR000847">
    <property type="entry name" value="LysR_HTH_N"/>
</dbReference>
<keyword evidence="2" id="KW-0805">Transcription regulation</keyword>
<protein>
    <submittedName>
        <fullName evidence="6">LysR substrate-binding domain-containing protein</fullName>
    </submittedName>
</protein>
<proteinExistence type="inferred from homology"/>
<dbReference type="InterPro" id="IPR005119">
    <property type="entry name" value="LysR_subst-bd"/>
</dbReference>
<keyword evidence="4" id="KW-0804">Transcription</keyword>
<evidence type="ECO:0000313" key="6">
    <source>
        <dbReference type="EMBL" id="MCH6171783.1"/>
    </source>
</evidence>
<evidence type="ECO:0000256" key="1">
    <source>
        <dbReference type="ARBA" id="ARBA00009437"/>
    </source>
</evidence>
<dbReference type="InterPro" id="IPR036390">
    <property type="entry name" value="WH_DNA-bd_sf"/>
</dbReference>
<dbReference type="Pfam" id="PF03466">
    <property type="entry name" value="LysR_substrate"/>
    <property type="match status" value="1"/>
</dbReference>
<organism evidence="6 7">
    <name type="scientific">Pseudonocardia alaniniphila</name>
    <dbReference type="NCBI Taxonomy" id="75291"/>
    <lineage>
        <taxon>Bacteria</taxon>
        <taxon>Bacillati</taxon>
        <taxon>Actinomycetota</taxon>
        <taxon>Actinomycetes</taxon>
        <taxon>Pseudonocardiales</taxon>
        <taxon>Pseudonocardiaceae</taxon>
        <taxon>Pseudonocardia</taxon>
    </lineage>
</organism>
<dbReference type="SUPFAM" id="SSF53850">
    <property type="entry name" value="Periplasmic binding protein-like II"/>
    <property type="match status" value="1"/>
</dbReference>
<dbReference type="Gene3D" id="1.10.10.10">
    <property type="entry name" value="Winged helix-like DNA-binding domain superfamily/Winged helix DNA-binding domain"/>
    <property type="match status" value="1"/>
</dbReference>
<comment type="similarity">
    <text evidence="1">Belongs to the LysR transcriptional regulatory family.</text>
</comment>
<evidence type="ECO:0000256" key="3">
    <source>
        <dbReference type="ARBA" id="ARBA00023125"/>
    </source>
</evidence>
<sequence>MSGRENHLLDGRLKIRHLVLVQTLTQQQSIVAAANALHVTQPVLTRRLRELEEILGVTLFERTSRGVTPTEFGAAFVEHARAVLAQISQAARHLDEIADARRGRVIVGSHLVGANLLVPRAIAAFKAQSPLVTVVTREGTPESLLLELESGQVDLIVGRLTSPPPAGMTQRHLYHEPITAVVGAQHALAGRAAVRSEGLSEYPWILPGPETVLRQELEEYFFRRRISVPQNVVESTAFLTVRQLLLDGDFVAFLPTLIAQEDERLTVLDIGLSGIRQTVGATMSTGRRLNPASLAFISCLVGAAGPLEAARAQDTRTAEAGERISP</sequence>